<organism evidence="10 11">
    <name type="scientific">Herbaspirillum chlorophenolicum</name>
    <dbReference type="NCBI Taxonomy" id="211589"/>
    <lineage>
        <taxon>Bacteria</taxon>
        <taxon>Pseudomonadati</taxon>
        <taxon>Pseudomonadota</taxon>
        <taxon>Betaproteobacteria</taxon>
        <taxon>Burkholderiales</taxon>
        <taxon>Oxalobacteraceae</taxon>
        <taxon>Herbaspirillum</taxon>
    </lineage>
</organism>
<evidence type="ECO:0000256" key="7">
    <source>
        <dbReference type="ARBA" id="ARBA00023136"/>
    </source>
</evidence>
<accession>A0ABW8F5R0</accession>
<dbReference type="PANTHER" id="PTHR23502">
    <property type="entry name" value="MAJOR FACILITATOR SUPERFAMILY"/>
    <property type="match status" value="1"/>
</dbReference>
<dbReference type="SUPFAM" id="SSF103473">
    <property type="entry name" value="MFS general substrate transporter"/>
    <property type="match status" value="1"/>
</dbReference>
<evidence type="ECO:0000259" key="9">
    <source>
        <dbReference type="PROSITE" id="PS50850"/>
    </source>
</evidence>
<keyword evidence="7 8" id="KW-0472">Membrane</keyword>
<keyword evidence="6 8" id="KW-1133">Transmembrane helix</keyword>
<dbReference type="NCBIfam" id="NF008314">
    <property type="entry name" value="PRK11102.1"/>
    <property type="match status" value="1"/>
</dbReference>
<comment type="similarity">
    <text evidence="2 8">Belongs to the major facilitator superfamily. Bcr/CmlA family.</text>
</comment>
<feature type="transmembrane region" description="Helical" evidence="8">
    <location>
        <begin position="354"/>
        <end position="374"/>
    </location>
</feature>
<feature type="transmembrane region" description="Helical" evidence="8">
    <location>
        <begin position="111"/>
        <end position="132"/>
    </location>
</feature>
<dbReference type="Gene3D" id="1.20.1720.10">
    <property type="entry name" value="Multidrug resistance protein D"/>
    <property type="match status" value="1"/>
</dbReference>
<feature type="transmembrane region" description="Helical" evidence="8">
    <location>
        <begin position="318"/>
        <end position="342"/>
    </location>
</feature>
<evidence type="ECO:0000313" key="11">
    <source>
        <dbReference type="Proteomes" id="UP001617427"/>
    </source>
</evidence>
<evidence type="ECO:0000256" key="1">
    <source>
        <dbReference type="ARBA" id="ARBA00004651"/>
    </source>
</evidence>
<evidence type="ECO:0000256" key="6">
    <source>
        <dbReference type="ARBA" id="ARBA00022989"/>
    </source>
</evidence>
<feature type="transmembrane region" description="Helical" evidence="8">
    <location>
        <begin position="262"/>
        <end position="282"/>
    </location>
</feature>
<reference evidence="10 11" key="1">
    <citation type="submission" date="2024-10" db="EMBL/GenBank/DDBJ databases">
        <title>The Natural Products Discovery Center: Release of the First 8490 Sequenced Strains for Exploring Actinobacteria Biosynthetic Diversity.</title>
        <authorList>
            <person name="Kalkreuter E."/>
            <person name="Kautsar S.A."/>
            <person name="Yang D."/>
            <person name="Bader C.D."/>
            <person name="Teijaro C.N."/>
            <person name="Fluegel L."/>
            <person name="Davis C.M."/>
            <person name="Simpson J.R."/>
            <person name="Lauterbach L."/>
            <person name="Steele A.D."/>
            <person name="Gui C."/>
            <person name="Meng S."/>
            <person name="Li G."/>
            <person name="Viehrig K."/>
            <person name="Ye F."/>
            <person name="Su P."/>
            <person name="Kiefer A.F."/>
            <person name="Nichols A."/>
            <person name="Cepeda A.J."/>
            <person name="Yan W."/>
            <person name="Fan B."/>
            <person name="Jiang Y."/>
            <person name="Adhikari A."/>
            <person name="Zheng C.-J."/>
            <person name="Schuster L."/>
            <person name="Cowan T.M."/>
            <person name="Smanski M.J."/>
            <person name="Chevrette M.G."/>
            <person name="De Carvalho L.P.S."/>
            <person name="Shen B."/>
        </authorList>
    </citation>
    <scope>NUCLEOTIDE SEQUENCE [LARGE SCALE GENOMIC DNA]</scope>
    <source>
        <strain evidence="10 11">NPDC087045</strain>
    </source>
</reference>
<gene>
    <name evidence="10" type="ORF">ACIPEN_21880</name>
</gene>
<comment type="subcellular location">
    <subcellularLocation>
        <location evidence="8">Cell inner membrane</location>
        <topology evidence="8">Multi-pass membrane protein</topology>
    </subcellularLocation>
    <subcellularLocation>
        <location evidence="1">Cell membrane</location>
        <topology evidence="1">Multi-pass membrane protein</topology>
    </subcellularLocation>
</comment>
<evidence type="ECO:0000256" key="5">
    <source>
        <dbReference type="ARBA" id="ARBA00022692"/>
    </source>
</evidence>
<keyword evidence="4" id="KW-1003">Cell membrane</keyword>
<feature type="domain" description="Major facilitator superfamily (MFS) profile" evidence="9">
    <location>
        <begin position="20"/>
        <end position="404"/>
    </location>
</feature>
<keyword evidence="11" id="KW-1185">Reference proteome</keyword>
<keyword evidence="3 8" id="KW-0813">Transport</keyword>
<feature type="transmembrane region" description="Helical" evidence="8">
    <location>
        <begin position="86"/>
        <end position="105"/>
    </location>
</feature>
<dbReference type="RefSeq" id="WP_402703544.1">
    <property type="nucleotide sequence ID" value="NZ_JBIUZV010000020.1"/>
</dbReference>
<dbReference type="InterPro" id="IPR036259">
    <property type="entry name" value="MFS_trans_sf"/>
</dbReference>
<keyword evidence="8" id="KW-0997">Cell inner membrane</keyword>
<evidence type="ECO:0000256" key="8">
    <source>
        <dbReference type="RuleBase" id="RU365088"/>
    </source>
</evidence>
<protein>
    <recommendedName>
        <fullName evidence="8">Bcr/CflA family efflux transporter</fullName>
    </recommendedName>
</protein>
<dbReference type="NCBIfam" id="TIGR00710">
    <property type="entry name" value="efflux_Bcr_CflA"/>
    <property type="match status" value="1"/>
</dbReference>
<dbReference type="PANTHER" id="PTHR23502:SF132">
    <property type="entry name" value="POLYAMINE TRANSPORTER 2-RELATED"/>
    <property type="match status" value="1"/>
</dbReference>
<feature type="transmembrane region" description="Helical" evidence="8">
    <location>
        <begin position="20"/>
        <end position="39"/>
    </location>
</feature>
<comment type="caution">
    <text evidence="8">Lacks conserved residue(s) required for the propagation of feature annotation.</text>
</comment>
<evidence type="ECO:0000256" key="4">
    <source>
        <dbReference type="ARBA" id="ARBA00022475"/>
    </source>
</evidence>
<dbReference type="CDD" id="cd17320">
    <property type="entry name" value="MFS_MdfA_MDR_like"/>
    <property type="match status" value="1"/>
</dbReference>
<dbReference type="InterPro" id="IPR004812">
    <property type="entry name" value="Efflux_drug-R_Bcr/CmlA"/>
</dbReference>
<feature type="transmembrane region" description="Helical" evidence="8">
    <location>
        <begin position="224"/>
        <end position="242"/>
    </location>
</feature>
<comment type="caution">
    <text evidence="10">The sequence shown here is derived from an EMBL/GenBank/DDBJ whole genome shotgun (WGS) entry which is preliminary data.</text>
</comment>
<proteinExistence type="inferred from homology"/>
<dbReference type="PROSITE" id="PS50850">
    <property type="entry name" value="MFS"/>
    <property type="match status" value="1"/>
</dbReference>
<evidence type="ECO:0000256" key="2">
    <source>
        <dbReference type="ARBA" id="ARBA00006236"/>
    </source>
</evidence>
<dbReference type="InterPro" id="IPR020846">
    <property type="entry name" value="MFS_dom"/>
</dbReference>
<evidence type="ECO:0000256" key="3">
    <source>
        <dbReference type="ARBA" id="ARBA00022448"/>
    </source>
</evidence>
<feature type="transmembrane region" description="Helical" evidence="8">
    <location>
        <begin position="380"/>
        <end position="400"/>
    </location>
</feature>
<dbReference type="Pfam" id="PF07690">
    <property type="entry name" value="MFS_1"/>
    <property type="match status" value="1"/>
</dbReference>
<evidence type="ECO:0000313" key="10">
    <source>
        <dbReference type="EMBL" id="MFJ3048493.1"/>
    </source>
</evidence>
<dbReference type="InterPro" id="IPR011701">
    <property type="entry name" value="MFS"/>
</dbReference>
<dbReference type="Proteomes" id="UP001617427">
    <property type="component" value="Unassembled WGS sequence"/>
</dbReference>
<feature type="transmembrane region" description="Helical" evidence="8">
    <location>
        <begin position="55"/>
        <end position="74"/>
    </location>
</feature>
<keyword evidence="5 8" id="KW-0812">Transmembrane</keyword>
<dbReference type="EMBL" id="JBIUZV010000020">
    <property type="protein sequence ID" value="MFJ3048493.1"/>
    <property type="molecule type" value="Genomic_DNA"/>
</dbReference>
<feature type="transmembrane region" description="Helical" evidence="8">
    <location>
        <begin position="144"/>
        <end position="169"/>
    </location>
</feature>
<sequence length="412" mass="44235">MPAKETSQDTSLSTGKFPPWLAVLAGLTAMGALAIDMYLPSFTAIARDLNVDTNLVQLTLATFLVGLALGQMFYGPLSDRFGRKPPLFFGITLYFICSLLCVFAQNIETLILLRFFQGLGGSAGMVIPRAMVRDRMGAEGSAKAFSMLMLVFGLAPILAPFIGGIMLVVANWRGIFVVLTIFGLLCLVGTRKYLTETVDVHRAEPLHLGRTLRQYWGLLRHKQFMAYVLCGGLVQAGMFAYISGGPFVIIELHGIKPQYFGFVFASNAIGLIAASQVNARLVMKRSAERVLGRVLWLPAGLSLFVALMVAAGQESLPLLLVGFFGFLTSYGFTGPNATAIALKHQGRQAGTAAALMGTLQFGMGVLSGVVMSFWHDGTALPLVSVMAVCGISAFLLYHLVAKHETSVAAPAH</sequence>
<feature type="transmembrane region" description="Helical" evidence="8">
    <location>
        <begin position="294"/>
        <end position="312"/>
    </location>
</feature>
<name>A0ABW8F5R0_9BURK</name>